<dbReference type="InterPro" id="IPR016291">
    <property type="entry name" value="Isochorismatase"/>
</dbReference>
<dbReference type="PRINTS" id="PR01398">
    <property type="entry name" value="ISCHRISMTASE"/>
</dbReference>
<dbReference type="InterPro" id="IPR050272">
    <property type="entry name" value="Isochorismatase-like_hydrls"/>
</dbReference>
<evidence type="ECO:0000259" key="2">
    <source>
        <dbReference type="Pfam" id="PF00857"/>
    </source>
</evidence>
<proteinExistence type="predicted"/>
<dbReference type="InterPro" id="IPR036380">
    <property type="entry name" value="Isochorismatase-like_sf"/>
</dbReference>
<organism evidence="3 4">
    <name type="scientific">Thermomonospora umbrina</name>
    <dbReference type="NCBI Taxonomy" id="111806"/>
    <lineage>
        <taxon>Bacteria</taxon>
        <taxon>Bacillati</taxon>
        <taxon>Actinomycetota</taxon>
        <taxon>Actinomycetes</taxon>
        <taxon>Streptosporangiales</taxon>
        <taxon>Thermomonosporaceae</taxon>
        <taxon>Thermomonospora</taxon>
    </lineage>
</organism>
<gene>
    <name evidence="3" type="ORF">DFJ69_4556</name>
</gene>
<comment type="caution">
    <text evidence="3">The sequence shown here is derived from an EMBL/GenBank/DDBJ whole genome shotgun (WGS) entry which is preliminary data.</text>
</comment>
<dbReference type="InterPro" id="IPR000868">
    <property type="entry name" value="Isochorismatase-like_dom"/>
</dbReference>
<evidence type="ECO:0000256" key="1">
    <source>
        <dbReference type="ARBA" id="ARBA00022801"/>
    </source>
</evidence>
<sequence length="220" mass="24178">MGIPEIPPYPMPEPGELPANTARWSVDPRRAVLLVHDMQRYFLRPFGPRSPLPDLVRNAALLRERCAALGVPVAYTAQPGGMTSEQRGLLKDFWGPGMTVAPEDRAVVPELAPNASDWMLTKWRYSAFHRSGLLERLRAHGRDQLVCCGVYAHVGLLATTVDALTHDVQAFLVADAVADFSAEHHRRTLEYAATRSAAVLPTARVLADLGAPRPMAERPT</sequence>
<keyword evidence="4" id="KW-1185">Reference proteome</keyword>
<dbReference type="OrthoDB" id="5794853at2"/>
<dbReference type="Pfam" id="PF00857">
    <property type="entry name" value="Isochorismatase"/>
    <property type="match status" value="1"/>
</dbReference>
<dbReference type="PIRSF" id="PIRSF001111">
    <property type="entry name" value="Isochorismatase"/>
    <property type="match status" value="1"/>
</dbReference>
<evidence type="ECO:0000313" key="4">
    <source>
        <dbReference type="Proteomes" id="UP000256661"/>
    </source>
</evidence>
<dbReference type="Proteomes" id="UP000256661">
    <property type="component" value="Unassembled WGS sequence"/>
</dbReference>
<dbReference type="PANTHER" id="PTHR43540:SF3">
    <property type="entry name" value="ENTEROBACTIN SYNTHASE COMPONENT B"/>
    <property type="match status" value="1"/>
</dbReference>
<keyword evidence="1 3" id="KW-0378">Hydrolase</keyword>
<protein>
    <submittedName>
        <fullName evidence="3">Isochorismate hydrolase</fullName>
    </submittedName>
</protein>
<dbReference type="AlphaFoldDB" id="A0A3D9T5I7"/>
<name>A0A3D9T5I7_9ACTN</name>
<dbReference type="EMBL" id="QTTT01000001">
    <property type="protein sequence ID" value="REE99051.1"/>
    <property type="molecule type" value="Genomic_DNA"/>
</dbReference>
<feature type="domain" description="Isochorismatase-like" evidence="2">
    <location>
        <begin position="32"/>
        <end position="203"/>
    </location>
</feature>
<reference evidence="3 4" key="1">
    <citation type="submission" date="2018-08" db="EMBL/GenBank/DDBJ databases">
        <title>Sequencing the genomes of 1000 actinobacteria strains.</title>
        <authorList>
            <person name="Klenk H.-P."/>
        </authorList>
    </citation>
    <scope>NUCLEOTIDE SEQUENCE [LARGE SCALE GENOMIC DNA]</scope>
    <source>
        <strain evidence="3 4">DSM 43927</strain>
    </source>
</reference>
<dbReference type="PANTHER" id="PTHR43540">
    <property type="entry name" value="PEROXYUREIDOACRYLATE/UREIDOACRYLATE AMIDOHYDROLASE-RELATED"/>
    <property type="match status" value="1"/>
</dbReference>
<dbReference type="RefSeq" id="WP_116024416.1">
    <property type="nucleotide sequence ID" value="NZ_QTTT01000001.1"/>
</dbReference>
<dbReference type="Gene3D" id="3.40.50.850">
    <property type="entry name" value="Isochorismatase-like"/>
    <property type="match status" value="1"/>
</dbReference>
<dbReference type="GO" id="GO:0008908">
    <property type="term" value="F:isochorismatase activity"/>
    <property type="evidence" value="ECO:0007669"/>
    <property type="project" value="InterPro"/>
</dbReference>
<evidence type="ECO:0000313" key="3">
    <source>
        <dbReference type="EMBL" id="REE99051.1"/>
    </source>
</evidence>
<accession>A0A3D9T5I7</accession>
<dbReference type="SUPFAM" id="SSF52499">
    <property type="entry name" value="Isochorismatase-like hydrolases"/>
    <property type="match status" value="1"/>
</dbReference>